<keyword evidence="1" id="KW-0812">Transmembrane</keyword>
<reference evidence="2" key="1">
    <citation type="submission" date="2014-12" db="EMBL/GenBank/DDBJ databases">
        <title>Insight into the proteome of Arion vulgaris.</title>
        <authorList>
            <person name="Aradska J."/>
            <person name="Bulat T."/>
            <person name="Smidak R."/>
            <person name="Sarate P."/>
            <person name="Gangsoo J."/>
            <person name="Sialana F."/>
            <person name="Bilban M."/>
            <person name="Lubec G."/>
        </authorList>
    </citation>
    <scope>NUCLEOTIDE SEQUENCE</scope>
    <source>
        <tissue evidence="2">Skin</tissue>
    </source>
</reference>
<sequence>MFIFQSSSYSPVLNQSPPNIIFYKVYSDQNTIFVQLLFYNFLFTSTSYSISLFVFLPLHDIPPDVSVYV</sequence>
<dbReference type="AlphaFoldDB" id="A0A0B7C2N1"/>
<dbReference type="EMBL" id="HACG01051834">
    <property type="protein sequence ID" value="CEK98705.1"/>
    <property type="molecule type" value="Transcribed_RNA"/>
</dbReference>
<evidence type="ECO:0000313" key="2">
    <source>
        <dbReference type="EMBL" id="CEK98705.1"/>
    </source>
</evidence>
<keyword evidence="1" id="KW-1133">Transmembrane helix</keyword>
<accession>A0A0B7C2N1</accession>
<feature type="transmembrane region" description="Helical" evidence="1">
    <location>
        <begin position="32"/>
        <end position="56"/>
    </location>
</feature>
<gene>
    <name evidence="2" type="primary">ORF219389</name>
</gene>
<evidence type="ECO:0000256" key="1">
    <source>
        <dbReference type="SAM" id="Phobius"/>
    </source>
</evidence>
<proteinExistence type="predicted"/>
<feature type="non-terminal residue" evidence="2">
    <location>
        <position position="69"/>
    </location>
</feature>
<name>A0A0B7C2N1_9EUPU</name>
<protein>
    <submittedName>
        <fullName evidence="2">Uncharacterized protein</fullName>
    </submittedName>
</protein>
<organism evidence="2">
    <name type="scientific">Arion vulgaris</name>
    <dbReference type="NCBI Taxonomy" id="1028688"/>
    <lineage>
        <taxon>Eukaryota</taxon>
        <taxon>Metazoa</taxon>
        <taxon>Spiralia</taxon>
        <taxon>Lophotrochozoa</taxon>
        <taxon>Mollusca</taxon>
        <taxon>Gastropoda</taxon>
        <taxon>Heterobranchia</taxon>
        <taxon>Euthyneura</taxon>
        <taxon>Panpulmonata</taxon>
        <taxon>Eupulmonata</taxon>
        <taxon>Stylommatophora</taxon>
        <taxon>Helicina</taxon>
        <taxon>Arionoidea</taxon>
        <taxon>Arionidae</taxon>
        <taxon>Arion</taxon>
    </lineage>
</organism>
<keyword evidence="1" id="KW-0472">Membrane</keyword>